<evidence type="ECO:0000313" key="3">
    <source>
        <dbReference type="Proteomes" id="UP001050975"/>
    </source>
</evidence>
<dbReference type="Pfam" id="PF18731">
    <property type="entry name" value="HEPN_Swt1"/>
    <property type="match status" value="1"/>
</dbReference>
<dbReference type="InterPro" id="IPR007555">
    <property type="entry name" value="DUF499"/>
</dbReference>
<keyword evidence="3" id="KW-1185">Reference proteome</keyword>
<dbReference type="EMBL" id="BLAY01000377">
    <property type="protein sequence ID" value="GET44499.1"/>
    <property type="molecule type" value="Genomic_DNA"/>
</dbReference>
<dbReference type="Pfam" id="PF04465">
    <property type="entry name" value="DUF499"/>
    <property type="match status" value="1"/>
</dbReference>
<feature type="domain" description="Swt1-like HEPN" evidence="1">
    <location>
        <begin position="11"/>
        <end position="125"/>
    </location>
</feature>
<organism evidence="2 3">
    <name type="scientific">Microseira wollei NIES-4236</name>
    <dbReference type="NCBI Taxonomy" id="2530354"/>
    <lineage>
        <taxon>Bacteria</taxon>
        <taxon>Bacillati</taxon>
        <taxon>Cyanobacteriota</taxon>
        <taxon>Cyanophyceae</taxon>
        <taxon>Oscillatoriophycideae</taxon>
        <taxon>Aerosakkonematales</taxon>
        <taxon>Aerosakkonemataceae</taxon>
        <taxon>Microseira</taxon>
    </lineage>
</organism>
<evidence type="ECO:0000313" key="2">
    <source>
        <dbReference type="EMBL" id="GET44499.1"/>
    </source>
</evidence>
<dbReference type="Proteomes" id="UP001050975">
    <property type="component" value="Unassembled WGS sequence"/>
</dbReference>
<dbReference type="AlphaFoldDB" id="A0AAV3WQK8"/>
<protein>
    <recommendedName>
        <fullName evidence="1">Swt1-like HEPN domain-containing protein</fullName>
    </recommendedName>
</protein>
<proteinExistence type="predicted"/>
<dbReference type="RefSeq" id="WP_226594586.1">
    <property type="nucleotide sequence ID" value="NZ_BLAY01000377.1"/>
</dbReference>
<dbReference type="InterPro" id="IPR041650">
    <property type="entry name" value="HEPN_Swt1"/>
</dbReference>
<evidence type="ECO:0000259" key="1">
    <source>
        <dbReference type="Pfam" id="PF18731"/>
    </source>
</evidence>
<sequence length="390" mass="43719">MAISNRERIGRALDLLLEGLYPYVEREMRSVYRDKWLVAATPFVPEDRTLRRSVEQILKQDVSALLKLIWNQWHEVFKKTLGNAEKNLVGELMVTRNSWAHNDSFSSDDAYRALDSIARLLTAISATEADTVEKQKQELLRIRFDEQAGRETKKAAVTAVETQPAGGLKPWREIVTPHPDVASGRYQEAEFAADLWQVHMDEGSDEYRLPTEFFRRTYLTEGLKQLLANALLRLSGKGGNPVIELQTNFGGGKTHALLSLYHLFFGVSVSDLPGLEPVFASAGVTAVPENVKTVVLVGNKISPGQLHEKKDGTVVRTLWGEIAWQLGGKAAYEMVREADETARNPGDNLKELFNRYAPCLILIDEWVAYARQLHETSDLPAGSFDTHPSC</sequence>
<gene>
    <name evidence="2" type="ORF">MiSe_93290</name>
</gene>
<name>A0AAV3WQK8_9CYAN</name>
<comment type="caution">
    <text evidence="2">The sequence shown here is derived from an EMBL/GenBank/DDBJ whole genome shotgun (WGS) entry which is preliminary data.</text>
</comment>
<reference evidence="2" key="1">
    <citation type="submission" date="2019-10" db="EMBL/GenBank/DDBJ databases">
        <title>Draft genome sequece of Microseira wollei NIES-4236.</title>
        <authorList>
            <person name="Yamaguchi H."/>
            <person name="Suzuki S."/>
            <person name="Kawachi M."/>
        </authorList>
    </citation>
    <scope>NUCLEOTIDE SEQUENCE</scope>
    <source>
        <strain evidence="2">NIES-4236</strain>
    </source>
</reference>
<accession>A0AAV3WQK8</accession>